<evidence type="ECO:0000256" key="5">
    <source>
        <dbReference type="SAM" id="Phobius"/>
    </source>
</evidence>
<feature type="transmembrane region" description="Helical" evidence="5">
    <location>
        <begin position="29"/>
        <end position="48"/>
    </location>
</feature>
<dbReference type="GO" id="GO:0016020">
    <property type="term" value="C:membrane"/>
    <property type="evidence" value="ECO:0007669"/>
    <property type="project" value="UniProtKB-SubCell"/>
</dbReference>
<feature type="transmembrane region" description="Helical" evidence="5">
    <location>
        <begin position="93"/>
        <end position="111"/>
    </location>
</feature>
<evidence type="ECO:0000313" key="7">
    <source>
        <dbReference type="Proteomes" id="UP000616724"/>
    </source>
</evidence>
<sequence length="147" mass="15742">MAATHTFTARTAAAAATEISARRRVLRKVLWVFQILIATFLIVASALPKFVGQVDAVTTFELIGWGQWFRYLTGVVELAGGIGLLVPRLAGAAATGLIGLMAGAALTQILVLEPAWALLPVGFAAVFALVAWDRREQTRGLIRSLVR</sequence>
<comment type="subcellular location">
    <subcellularLocation>
        <location evidence="1">Membrane</location>
        <topology evidence="1">Multi-pass membrane protein</topology>
    </subcellularLocation>
</comment>
<evidence type="ECO:0000256" key="3">
    <source>
        <dbReference type="ARBA" id="ARBA00022989"/>
    </source>
</evidence>
<dbReference type="EMBL" id="BOOH01000014">
    <property type="protein sequence ID" value="GIH75175.1"/>
    <property type="molecule type" value="Genomic_DNA"/>
</dbReference>
<accession>A0A8J3RI71</accession>
<feature type="transmembrane region" description="Helical" evidence="5">
    <location>
        <begin position="68"/>
        <end position="86"/>
    </location>
</feature>
<evidence type="ECO:0000256" key="4">
    <source>
        <dbReference type="ARBA" id="ARBA00023136"/>
    </source>
</evidence>
<dbReference type="AlphaFoldDB" id="A0A8J3RI71"/>
<comment type="caution">
    <text evidence="6">The sequence shown here is derived from an EMBL/GenBank/DDBJ whole genome shotgun (WGS) entry which is preliminary data.</text>
</comment>
<keyword evidence="2 5" id="KW-0812">Transmembrane</keyword>
<reference evidence="6 7" key="1">
    <citation type="submission" date="2021-01" db="EMBL/GenBank/DDBJ databases">
        <title>Whole genome shotgun sequence of Planobispora longispora NBRC 13918.</title>
        <authorList>
            <person name="Komaki H."/>
            <person name="Tamura T."/>
        </authorList>
    </citation>
    <scope>NUCLEOTIDE SEQUENCE [LARGE SCALE GENOMIC DNA]</scope>
    <source>
        <strain evidence="6 7">NBRC 13918</strain>
    </source>
</reference>
<keyword evidence="3 5" id="KW-1133">Transmembrane helix</keyword>
<protein>
    <submittedName>
        <fullName evidence="6">Membrane protein</fullName>
    </submittedName>
</protein>
<evidence type="ECO:0000256" key="1">
    <source>
        <dbReference type="ARBA" id="ARBA00004141"/>
    </source>
</evidence>
<feature type="transmembrane region" description="Helical" evidence="5">
    <location>
        <begin position="117"/>
        <end position="133"/>
    </location>
</feature>
<dbReference type="Pfam" id="PF13564">
    <property type="entry name" value="DoxX_2"/>
    <property type="match status" value="1"/>
</dbReference>
<dbReference type="InterPro" id="IPR032808">
    <property type="entry name" value="DoxX"/>
</dbReference>
<keyword evidence="4 5" id="KW-0472">Membrane</keyword>
<dbReference type="RefSeq" id="WP_203889873.1">
    <property type="nucleotide sequence ID" value="NZ_BOOH01000014.1"/>
</dbReference>
<dbReference type="Proteomes" id="UP000616724">
    <property type="component" value="Unassembled WGS sequence"/>
</dbReference>
<keyword evidence="7" id="KW-1185">Reference proteome</keyword>
<evidence type="ECO:0000256" key="2">
    <source>
        <dbReference type="ARBA" id="ARBA00022692"/>
    </source>
</evidence>
<organism evidence="6 7">
    <name type="scientific">Planobispora longispora</name>
    <dbReference type="NCBI Taxonomy" id="28887"/>
    <lineage>
        <taxon>Bacteria</taxon>
        <taxon>Bacillati</taxon>
        <taxon>Actinomycetota</taxon>
        <taxon>Actinomycetes</taxon>
        <taxon>Streptosporangiales</taxon>
        <taxon>Streptosporangiaceae</taxon>
        <taxon>Planobispora</taxon>
    </lineage>
</organism>
<name>A0A8J3RI71_9ACTN</name>
<evidence type="ECO:0000313" key="6">
    <source>
        <dbReference type="EMBL" id="GIH75175.1"/>
    </source>
</evidence>
<proteinExistence type="predicted"/>
<gene>
    <name evidence="6" type="ORF">Plo01_16040</name>
</gene>